<protein>
    <submittedName>
        <fullName evidence="1">Uncharacterized protein</fullName>
    </submittedName>
</protein>
<dbReference type="AlphaFoldDB" id="A0A7J7GMT4"/>
<dbReference type="Proteomes" id="UP000593564">
    <property type="component" value="Unassembled WGS sequence"/>
</dbReference>
<accession>A0A7J7GMT4</accession>
<comment type="caution">
    <text evidence="1">The sequence shown here is derived from an EMBL/GenBank/DDBJ whole genome shotgun (WGS) entry which is preliminary data.</text>
</comment>
<evidence type="ECO:0000313" key="1">
    <source>
        <dbReference type="EMBL" id="KAF5940766.1"/>
    </source>
</evidence>
<evidence type="ECO:0000313" key="2">
    <source>
        <dbReference type="Proteomes" id="UP000593564"/>
    </source>
</evidence>
<sequence length="72" mass="8573">MVSVFVNSQKAHKVRLPPKRGLVKVRIFRCFVQMTRRIISKAMALGRKRRKGQKVMALWCVVEMRRKHRLIL</sequence>
<organism evidence="1 2">
    <name type="scientific">Camellia sinensis</name>
    <name type="common">Tea plant</name>
    <name type="synonym">Thea sinensis</name>
    <dbReference type="NCBI Taxonomy" id="4442"/>
    <lineage>
        <taxon>Eukaryota</taxon>
        <taxon>Viridiplantae</taxon>
        <taxon>Streptophyta</taxon>
        <taxon>Embryophyta</taxon>
        <taxon>Tracheophyta</taxon>
        <taxon>Spermatophyta</taxon>
        <taxon>Magnoliopsida</taxon>
        <taxon>eudicotyledons</taxon>
        <taxon>Gunneridae</taxon>
        <taxon>Pentapetalae</taxon>
        <taxon>asterids</taxon>
        <taxon>Ericales</taxon>
        <taxon>Theaceae</taxon>
        <taxon>Camellia</taxon>
    </lineage>
</organism>
<proteinExistence type="predicted"/>
<gene>
    <name evidence="1" type="ORF">HYC85_021933</name>
</gene>
<reference evidence="2" key="1">
    <citation type="journal article" date="2020" name="Nat. Commun.">
        <title>Genome assembly of wild tea tree DASZ reveals pedigree and selection history of tea varieties.</title>
        <authorList>
            <person name="Zhang W."/>
            <person name="Zhang Y."/>
            <person name="Qiu H."/>
            <person name="Guo Y."/>
            <person name="Wan H."/>
            <person name="Zhang X."/>
            <person name="Scossa F."/>
            <person name="Alseekh S."/>
            <person name="Zhang Q."/>
            <person name="Wang P."/>
            <person name="Xu L."/>
            <person name="Schmidt M.H."/>
            <person name="Jia X."/>
            <person name="Li D."/>
            <person name="Zhu A."/>
            <person name="Guo F."/>
            <person name="Chen W."/>
            <person name="Ni D."/>
            <person name="Usadel B."/>
            <person name="Fernie A.R."/>
            <person name="Wen W."/>
        </authorList>
    </citation>
    <scope>NUCLEOTIDE SEQUENCE [LARGE SCALE GENOMIC DNA]</scope>
    <source>
        <strain evidence="2">cv. G240</strain>
    </source>
</reference>
<keyword evidence="2" id="KW-1185">Reference proteome</keyword>
<name>A0A7J7GMT4_CAMSI</name>
<reference evidence="1 2" key="2">
    <citation type="submission" date="2020-07" db="EMBL/GenBank/DDBJ databases">
        <title>Genome assembly of wild tea tree DASZ reveals pedigree and selection history of tea varieties.</title>
        <authorList>
            <person name="Zhang W."/>
        </authorList>
    </citation>
    <scope>NUCLEOTIDE SEQUENCE [LARGE SCALE GENOMIC DNA]</scope>
    <source>
        <strain evidence="2">cv. G240</strain>
        <tissue evidence="1">Leaf</tissue>
    </source>
</reference>
<dbReference type="EMBL" id="JACBKZ010000010">
    <property type="protein sequence ID" value="KAF5940766.1"/>
    <property type="molecule type" value="Genomic_DNA"/>
</dbReference>